<dbReference type="eggNOG" id="ENOG502RXJB">
    <property type="taxonomic scope" value="Eukaryota"/>
</dbReference>
<feature type="transmembrane region" description="Helical" evidence="2">
    <location>
        <begin position="7"/>
        <end position="27"/>
    </location>
</feature>
<dbReference type="GO" id="GO:0006457">
    <property type="term" value="P:protein folding"/>
    <property type="evidence" value="ECO:0007669"/>
    <property type="project" value="EnsemblFungi"/>
</dbReference>
<feature type="transmembrane region" description="Helical" evidence="2">
    <location>
        <begin position="93"/>
        <end position="112"/>
    </location>
</feature>
<feature type="transmembrane region" description="Helical" evidence="2">
    <location>
        <begin position="64"/>
        <end position="81"/>
    </location>
</feature>
<keyword evidence="4" id="KW-1185">Reference proteome</keyword>
<dbReference type="GO" id="GO:0005789">
    <property type="term" value="C:endoplasmic reticulum membrane"/>
    <property type="evidence" value="ECO:0007669"/>
    <property type="project" value="EnsemblFungi"/>
</dbReference>
<dbReference type="EMBL" id="HE580274">
    <property type="protein sequence ID" value="CCD26544.1"/>
    <property type="molecule type" value="Genomic_DNA"/>
</dbReference>
<dbReference type="GO" id="GO:0090114">
    <property type="term" value="P:COPII-coated vesicle budding"/>
    <property type="evidence" value="ECO:0007669"/>
    <property type="project" value="EnsemblFungi"/>
</dbReference>
<name>G0WFI3_NAUDC</name>
<keyword evidence="2" id="KW-0472">Membrane</keyword>
<evidence type="ECO:0000256" key="1">
    <source>
        <dbReference type="SAM" id="MobiDB-lite"/>
    </source>
</evidence>
<dbReference type="PANTHER" id="PTHR28228">
    <property type="entry name" value="SECRETORY COMPONENT PROTEIN SHR3"/>
    <property type="match status" value="1"/>
</dbReference>
<organism evidence="3 4">
    <name type="scientific">Naumovozyma dairenensis (strain ATCC 10597 / BCRC 20456 / CBS 421 / NBRC 0211 / NRRL Y-12639)</name>
    <name type="common">Saccharomyces dairenensis</name>
    <dbReference type="NCBI Taxonomy" id="1071378"/>
    <lineage>
        <taxon>Eukaryota</taxon>
        <taxon>Fungi</taxon>
        <taxon>Dikarya</taxon>
        <taxon>Ascomycota</taxon>
        <taxon>Saccharomycotina</taxon>
        <taxon>Saccharomycetes</taxon>
        <taxon>Saccharomycetales</taxon>
        <taxon>Saccharomycetaceae</taxon>
        <taxon>Naumovozyma</taxon>
    </lineage>
</organism>
<keyword evidence="2" id="KW-1133">Transmembrane helix</keyword>
<proteinExistence type="predicted"/>
<feature type="transmembrane region" description="Helical" evidence="2">
    <location>
        <begin position="132"/>
        <end position="159"/>
    </location>
</feature>
<gene>
    <name evidence="3" type="primary">NDAI0H03710</name>
    <name evidence="3" type="ordered locus">NDAI_0H03710</name>
</gene>
<keyword evidence="2" id="KW-0812">Transmembrane</keyword>
<dbReference type="AlphaFoldDB" id="G0WFI3"/>
<evidence type="ECO:0000313" key="4">
    <source>
        <dbReference type="Proteomes" id="UP000000689"/>
    </source>
</evidence>
<sequence>MLSYDEFCTIGTALILISSSFIMGTFFNNLTYDYHLLFNPNVTQEHFDNALRHYQTLYYTGRPLLYILAGVAILGLLGNMIRIYKPNPELKMFEYASLGLYVFGICIFITNIKTGIECSLNGNWGEVTQNQGLAVIGSSNIILLLMFLGVLILQIGLWYTNYDYQERLKDFYAEEAKDISIVAASRAKPIETESKKQQKKNKKLAKKNK</sequence>
<protein>
    <recommendedName>
        <fullName evidence="5">Shr3 amino acid permease chaperone</fullName>
    </recommendedName>
</protein>
<evidence type="ECO:0008006" key="5">
    <source>
        <dbReference type="Google" id="ProtNLM"/>
    </source>
</evidence>
<dbReference type="PIRSF" id="PIRSF029187">
    <property type="entry name" value="Shr3_AAP_chap"/>
    <property type="match status" value="1"/>
</dbReference>
<dbReference type="InterPro" id="IPR013248">
    <property type="entry name" value="Psh3/Shr3"/>
</dbReference>
<dbReference type="GO" id="GO:0051082">
    <property type="term" value="F:unfolded protein binding"/>
    <property type="evidence" value="ECO:0007669"/>
    <property type="project" value="EnsemblFungi"/>
</dbReference>
<dbReference type="PANTHER" id="PTHR28228:SF1">
    <property type="entry name" value="SECRETORY COMPONENT PROTEIN SHR3"/>
    <property type="match status" value="1"/>
</dbReference>
<reference evidence="3 4" key="1">
    <citation type="journal article" date="2011" name="Proc. Natl. Acad. Sci. U.S.A.">
        <title>Evolutionary erosion of yeast sex chromosomes by mating-type switching accidents.</title>
        <authorList>
            <person name="Gordon J.L."/>
            <person name="Armisen D."/>
            <person name="Proux-Wera E."/>
            <person name="Oheigeartaigh S.S."/>
            <person name="Byrne K.P."/>
            <person name="Wolfe K.H."/>
        </authorList>
    </citation>
    <scope>NUCLEOTIDE SEQUENCE [LARGE SCALE GENOMIC DNA]</scope>
    <source>
        <strain evidence="4">ATCC 10597 / BCRC 20456 / CBS 421 / NBRC 0211 / NRRL Y-12639</strain>
    </source>
</reference>
<dbReference type="KEGG" id="ndi:NDAI_0H03710"/>
<dbReference type="GeneID" id="11496074"/>
<dbReference type="RefSeq" id="XP_003671787.1">
    <property type="nucleotide sequence ID" value="XM_003671739.1"/>
</dbReference>
<dbReference type="Proteomes" id="UP000000689">
    <property type="component" value="Chromosome 8"/>
</dbReference>
<accession>G0WFI3</accession>
<evidence type="ECO:0000313" key="3">
    <source>
        <dbReference type="EMBL" id="CCD26544.1"/>
    </source>
</evidence>
<feature type="compositionally biased region" description="Basic residues" evidence="1">
    <location>
        <begin position="197"/>
        <end position="209"/>
    </location>
</feature>
<feature type="region of interest" description="Disordered" evidence="1">
    <location>
        <begin position="188"/>
        <end position="209"/>
    </location>
</feature>
<dbReference type="OMA" id="DAYYSFL"/>
<dbReference type="Pfam" id="PF08229">
    <property type="entry name" value="SHR3_chaperone"/>
    <property type="match status" value="1"/>
</dbReference>
<dbReference type="STRING" id="1071378.G0WFI3"/>
<evidence type="ECO:0000256" key="2">
    <source>
        <dbReference type="SAM" id="Phobius"/>
    </source>
</evidence>
<dbReference type="HOGENOM" id="CLU_080510_1_0_1"/>
<dbReference type="SMART" id="SM00786">
    <property type="entry name" value="SHR3_chaperone"/>
    <property type="match status" value="1"/>
</dbReference>
<dbReference type="OrthoDB" id="5229808at2759"/>